<dbReference type="InterPro" id="IPR007627">
    <property type="entry name" value="RNA_pol_sigma70_r2"/>
</dbReference>
<dbReference type="Pfam" id="PF04545">
    <property type="entry name" value="Sigma70_r4"/>
    <property type="match status" value="1"/>
</dbReference>
<proteinExistence type="inferred from homology"/>
<evidence type="ECO:0000256" key="1">
    <source>
        <dbReference type="ARBA" id="ARBA00010641"/>
    </source>
</evidence>
<dbReference type="InterPro" id="IPR013324">
    <property type="entry name" value="RNA_pol_sigma_r3/r4-like"/>
</dbReference>
<comment type="caution">
    <text evidence="9">The sequence shown here is derived from an EMBL/GenBank/DDBJ whole genome shotgun (WGS) entry which is preliminary data.</text>
</comment>
<reference evidence="9 10" key="1">
    <citation type="submission" date="2023-04" db="EMBL/GenBank/DDBJ databases">
        <title>Genome Encyclopedia of Bacteria and Archaea VI: Functional Genomics of Type Strains.</title>
        <authorList>
            <person name="Whitman W."/>
        </authorList>
    </citation>
    <scope>NUCLEOTIDE SEQUENCE [LARGE SCALE GENOMIC DNA]</scope>
    <source>
        <strain evidence="9 10">SG_E_30_P1</strain>
    </source>
</reference>
<dbReference type="InterPro" id="IPR007630">
    <property type="entry name" value="RNA_pol_sigma70_r4"/>
</dbReference>
<dbReference type="InterPro" id="IPR000838">
    <property type="entry name" value="RNA_pol_sigma70_ECF_CS"/>
</dbReference>
<keyword evidence="4 6" id="KW-0238">DNA-binding</keyword>
<dbReference type="PANTHER" id="PTHR43133:SF62">
    <property type="entry name" value="RNA POLYMERASE SIGMA FACTOR SIGZ"/>
    <property type="match status" value="1"/>
</dbReference>
<evidence type="ECO:0000313" key="9">
    <source>
        <dbReference type="EMBL" id="MDH6180661.1"/>
    </source>
</evidence>
<comment type="similarity">
    <text evidence="1 6">Belongs to the sigma-70 factor family. ECF subfamily.</text>
</comment>
<dbReference type="InterPro" id="IPR013325">
    <property type="entry name" value="RNA_pol_sigma_r2"/>
</dbReference>
<gene>
    <name evidence="9" type="ORF">M2152_000843</name>
</gene>
<accession>A0ABT6KL06</accession>
<dbReference type="SUPFAM" id="SSF88946">
    <property type="entry name" value="Sigma2 domain of RNA polymerase sigma factors"/>
    <property type="match status" value="1"/>
</dbReference>
<keyword evidence="2 6" id="KW-0805">Transcription regulation</keyword>
<dbReference type="CDD" id="cd06171">
    <property type="entry name" value="Sigma70_r4"/>
    <property type="match status" value="1"/>
</dbReference>
<keyword evidence="10" id="KW-1185">Reference proteome</keyword>
<keyword evidence="5 6" id="KW-0804">Transcription</keyword>
<name>A0ABT6KL06_9MICO</name>
<dbReference type="Gene3D" id="1.10.1740.10">
    <property type="match status" value="1"/>
</dbReference>
<dbReference type="InterPro" id="IPR014284">
    <property type="entry name" value="RNA_pol_sigma-70_dom"/>
</dbReference>
<evidence type="ECO:0000256" key="2">
    <source>
        <dbReference type="ARBA" id="ARBA00023015"/>
    </source>
</evidence>
<dbReference type="NCBIfam" id="TIGR02937">
    <property type="entry name" value="sigma70-ECF"/>
    <property type="match status" value="1"/>
</dbReference>
<evidence type="ECO:0000259" key="8">
    <source>
        <dbReference type="Pfam" id="PF04545"/>
    </source>
</evidence>
<dbReference type="RefSeq" id="WP_322133003.1">
    <property type="nucleotide sequence ID" value="NZ_CP085036.1"/>
</dbReference>
<dbReference type="PANTHER" id="PTHR43133">
    <property type="entry name" value="RNA POLYMERASE ECF-TYPE SIGMA FACTO"/>
    <property type="match status" value="1"/>
</dbReference>
<dbReference type="SUPFAM" id="SSF88659">
    <property type="entry name" value="Sigma3 and sigma4 domains of RNA polymerase sigma factors"/>
    <property type="match status" value="1"/>
</dbReference>
<dbReference type="Gene3D" id="1.10.10.10">
    <property type="entry name" value="Winged helix-like DNA-binding domain superfamily/Winged helix DNA-binding domain"/>
    <property type="match status" value="1"/>
</dbReference>
<evidence type="ECO:0000259" key="7">
    <source>
        <dbReference type="Pfam" id="PF04542"/>
    </source>
</evidence>
<evidence type="ECO:0000256" key="3">
    <source>
        <dbReference type="ARBA" id="ARBA00023082"/>
    </source>
</evidence>
<dbReference type="Pfam" id="PF04542">
    <property type="entry name" value="Sigma70_r2"/>
    <property type="match status" value="1"/>
</dbReference>
<evidence type="ECO:0000256" key="6">
    <source>
        <dbReference type="RuleBase" id="RU000716"/>
    </source>
</evidence>
<feature type="domain" description="RNA polymerase sigma-70 region 4" evidence="8">
    <location>
        <begin position="133"/>
        <end position="181"/>
    </location>
</feature>
<evidence type="ECO:0000256" key="5">
    <source>
        <dbReference type="ARBA" id="ARBA00023163"/>
    </source>
</evidence>
<protein>
    <recommendedName>
        <fullName evidence="6">RNA polymerase sigma factor</fullName>
    </recommendedName>
</protein>
<dbReference type="InterPro" id="IPR039425">
    <property type="entry name" value="RNA_pol_sigma-70-like"/>
</dbReference>
<dbReference type="Proteomes" id="UP001160142">
    <property type="component" value="Unassembled WGS sequence"/>
</dbReference>
<dbReference type="PROSITE" id="PS01063">
    <property type="entry name" value="SIGMA70_ECF"/>
    <property type="match status" value="1"/>
</dbReference>
<dbReference type="InterPro" id="IPR036388">
    <property type="entry name" value="WH-like_DNA-bd_sf"/>
</dbReference>
<keyword evidence="3 6" id="KW-0731">Sigma factor</keyword>
<sequence length="192" mass="22121">MSTRRDEASRHDDDRLTEAFRRGDERALARVYERWAPLVYTLAVRSLGDVSDAEDVTQKTFVAAWTGRSGYRSDRASLSTWLIAIARNKIADTHEARARIRRLHEQLTSVSTESEWTVEPPDVAETLVVADEIARLEPDAQRVMRLAFFDDLTHQEIAARLEMPLGTVKSHIRRSLHRMRERLEVTHAPHRP</sequence>
<evidence type="ECO:0000313" key="10">
    <source>
        <dbReference type="Proteomes" id="UP001160142"/>
    </source>
</evidence>
<feature type="domain" description="RNA polymerase sigma-70 region 2" evidence="7">
    <location>
        <begin position="32"/>
        <end position="99"/>
    </location>
</feature>
<dbReference type="EMBL" id="JARXVQ010000001">
    <property type="protein sequence ID" value="MDH6180661.1"/>
    <property type="molecule type" value="Genomic_DNA"/>
</dbReference>
<evidence type="ECO:0000256" key="4">
    <source>
        <dbReference type="ARBA" id="ARBA00023125"/>
    </source>
</evidence>
<organism evidence="9 10">
    <name type="scientific">Antiquaquibacter oligotrophicus</name>
    <dbReference type="NCBI Taxonomy" id="2880260"/>
    <lineage>
        <taxon>Bacteria</taxon>
        <taxon>Bacillati</taxon>
        <taxon>Actinomycetota</taxon>
        <taxon>Actinomycetes</taxon>
        <taxon>Micrococcales</taxon>
        <taxon>Microbacteriaceae</taxon>
        <taxon>Antiquaquibacter</taxon>
    </lineage>
</organism>